<evidence type="ECO:0000256" key="3">
    <source>
        <dbReference type="ARBA" id="ARBA00023163"/>
    </source>
</evidence>
<proteinExistence type="predicted"/>
<organism evidence="5 6">
    <name type="scientific">Vibrio tapetis subsp. tapetis</name>
    <dbReference type="NCBI Taxonomy" id="1671868"/>
    <lineage>
        <taxon>Bacteria</taxon>
        <taxon>Pseudomonadati</taxon>
        <taxon>Pseudomonadota</taxon>
        <taxon>Gammaproteobacteria</taxon>
        <taxon>Vibrionales</taxon>
        <taxon>Vibrionaceae</taxon>
        <taxon>Vibrio</taxon>
    </lineage>
</organism>
<dbReference type="SMART" id="SM00342">
    <property type="entry name" value="HTH_ARAC"/>
    <property type="match status" value="1"/>
</dbReference>
<dbReference type="RefSeq" id="WP_102525163.1">
    <property type="nucleotide sequence ID" value="NZ_LT960612.1"/>
</dbReference>
<keyword evidence="3" id="KW-0804">Transcription</keyword>
<evidence type="ECO:0000259" key="4">
    <source>
        <dbReference type="PROSITE" id="PS01124"/>
    </source>
</evidence>
<dbReference type="InterPro" id="IPR018062">
    <property type="entry name" value="HTH_AraC-typ_CS"/>
</dbReference>
<dbReference type="Proteomes" id="UP000235828">
    <property type="component" value="Chromosome B"/>
</dbReference>
<dbReference type="OrthoDB" id="9814125at2"/>
<reference evidence="5 6" key="1">
    <citation type="submission" date="2017-10" db="EMBL/GenBank/DDBJ databases">
        <authorList>
            <person name="Banno H."/>
            <person name="Chua N.-H."/>
        </authorList>
    </citation>
    <scope>NUCLEOTIDE SEQUENCE [LARGE SCALE GENOMIC DNA]</scope>
    <source>
        <strain evidence="5">Vibrio tapetis CECT4600</strain>
    </source>
</reference>
<evidence type="ECO:0000256" key="1">
    <source>
        <dbReference type="ARBA" id="ARBA00023015"/>
    </source>
</evidence>
<dbReference type="KEGG" id="vta:B1467"/>
<dbReference type="Gene3D" id="1.10.10.60">
    <property type="entry name" value="Homeodomain-like"/>
    <property type="match status" value="1"/>
</dbReference>
<dbReference type="PANTHER" id="PTHR43280:SF2">
    <property type="entry name" value="HTH-TYPE TRANSCRIPTIONAL REGULATOR EXSA"/>
    <property type="match status" value="1"/>
</dbReference>
<dbReference type="InterPro" id="IPR018060">
    <property type="entry name" value="HTH_AraC"/>
</dbReference>
<dbReference type="InterPro" id="IPR020449">
    <property type="entry name" value="Tscrpt_reg_AraC-type_HTH"/>
</dbReference>
<accession>A0A2N8ZMD7</accession>
<sequence length="285" mass="31873">MGNLVNSLTQAKHLMGCCDTIVLGPQCTAQIVNYRASADTVINDPVDSGCYISVMGANDAYSPNYPDYPASSFENRFMATVISMPLKKETIILPKGGKMQAIRMQFPLNHGIASSLATSQSDDFLLPFEGYSAGWQTPLFQELTAVVRTVWECEYSGEARKIWLHGKMLEILALIMTRPKPQSLVDRACSEVQHRPDTRWTIKSLAKALNTNECYLKSAFREELGVGVAYWIQHHRISLAKDKLQHGTQPITDIALSLGYQSSSHFTQVFKRHVGITPNNFRNRT</sequence>
<dbReference type="GO" id="GO:0003700">
    <property type="term" value="F:DNA-binding transcription factor activity"/>
    <property type="evidence" value="ECO:0007669"/>
    <property type="project" value="InterPro"/>
</dbReference>
<name>A0A2N8ZMD7_9VIBR</name>
<evidence type="ECO:0000256" key="2">
    <source>
        <dbReference type="ARBA" id="ARBA00023125"/>
    </source>
</evidence>
<dbReference type="PRINTS" id="PR00032">
    <property type="entry name" value="HTHARAC"/>
</dbReference>
<keyword evidence="6" id="KW-1185">Reference proteome</keyword>
<dbReference type="PANTHER" id="PTHR43280">
    <property type="entry name" value="ARAC-FAMILY TRANSCRIPTIONAL REGULATOR"/>
    <property type="match status" value="1"/>
</dbReference>
<evidence type="ECO:0000313" key="6">
    <source>
        <dbReference type="Proteomes" id="UP000235828"/>
    </source>
</evidence>
<dbReference type="PROSITE" id="PS01124">
    <property type="entry name" value="HTH_ARAC_FAMILY_2"/>
    <property type="match status" value="1"/>
</dbReference>
<keyword evidence="2" id="KW-0238">DNA-binding</keyword>
<dbReference type="PROSITE" id="PS00041">
    <property type="entry name" value="HTH_ARAC_FAMILY_1"/>
    <property type="match status" value="1"/>
</dbReference>
<feature type="domain" description="HTH araC/xylS-type" evidence="4">
    <location>
        <begin position="186"/>
        <end position="284"/>
    </location>
</feature>
<dbReference type="SUPFAM" id="SSF46689">
    <property type="entry name" value="Homeodomain-like"/>
    <property type="match status" value="1"/>
</dbReference>
<evidence type="ECO:0000313" key="5">
    <source>
        <dbReference type="EMBL" id="SON53078.1"/>
    </source>
</evidence>
<dbReference type="Pfam" id="PF12833">
    <property type="entry name" value="HTH_18"/>
    <property type="match status" value="1"/>
</dbReference>
<dbReference type="InterPro" id="IPR009057">
    <property type="entry name" value="Homeodomain-like_sf"/>
</dbReference>
<dbReference type="EMBL" id="LT960612">
    <property type="protein sequence ID" value="SON53078.1"/>
    <property type="molecule type" value="Genomic_DNA"/>
</dbReference>
<gene>
    <name evidence="5" type="ORF">VTAP4600_B1467</name>
</gene>
<dbReference type="AlphaFoldDB" id="A0A2N8ZMD7"/>
<dbReference type="GO" id="GO:0043565">
    <property type="term" value="F:sequence-specific DNA binding"/>
    <property type="evidence" value="ECO:0007669"/>
    <property type="project" value="InterPro"/>
</dbReference>
<protein>
    <submittedName>
        <fullName evidence="5">Bacterial regulatory helix-turn-helix s, AraC family protein</fullName>
    </submittedName>
</protein>
<keyword evidence="1" id="KW-0805">Transcription regulation</keyword>